<dbReference type="AlphaFoldDB" id="L8JXA1"/>
<name>L8JXA1_9BACT</name>
<keyword evidence="2" id="KW-1185">Reference proteome</keyword>
<comment type="caution">
    <text evidence="1">The sequence shown here is derived from an EMBL/GenBank/DDBJ whole genome shotgun (WGS) entry which is preliminary data.</text>
</comment>
<dbReference type="Proteomes" id="UP000011135">
    <property type="component" value="Unassembled WGS sequence"/>
</dbReference>
<protein>
    <recommendedName>
        <fullName evidence="3">KTSC domain-containing protein</fullName>
    </recommendedName>
</protein>
<proteinExistence type="predicted"/>
<evidence type="ECO:0008006" key="3">
    <source>
        <dbReference type="Google" id="ProtNLM"/>
    </source>
</evidence>
<evidence type="ECO:0000313" key="2">
    <source>
        <dbReference type="Proteomes" id="UP000011135"/>
    </source>
</evidence>
<dbReference type="EMBL" id="AMZN01000032">
    <property type="protein sequence ID" value="ELR71847.1"/>
    <property type="molecule type" value="Genomic_DNA"/>
</dbReference>
<organism evidence="1 2">
    <name type="scientific">Fulvivirga imtechensis AK7</name>
    <dbReference type="NCBI Taxonomy" id="1237149"/>
    <lineage>
        <taxon>Bacteria</taxon>
        <taxon>Pseudomonadati</taxon>
        <taxon>Bacteroidota</taxon>
        <taxon>Cytophagia</taxon>
        <taxon>Cytophagales</taxon>
        <taxon>Fulvivirgaceae</taxon>
        <taxon>Fulvivirga</taxon>
    </lineage>
</organism>
<sequence length="74" mass="8689">MRRYKNIARDSGVTAFEIGNDYIKVKFRGPEIYIYNYINPGRERVEIMKSLALKGRGLSTFISQEVRDDYYSKS</sequence>
<accession>L8JXA1</accession>
<dbReference type="eggNOG" id="ENOG5033E1U">
    <property type="taxonomic scope" value="Bacteria"/>
</dbReference>
<dbReference type="STRING" id="1237149.C900_02222"/>
<evidence type="ECO:0000313" key="1">
    <source>
        <dbReference type="EMBL" id="ELR71847.1"/>
    </source>
</evidence>
<gene>
    <name evidence="1" type="ORF">C900_02222</name>
</gene>
<reference evidence="1 2" key="1">
    <citation type="submission" date="2012-12" db="EMBL/GenBank/DDBJ databases">
        <title>Genome assembly of Fulvivirga imtechensis AK7.</title>
        <authorList>
            <person name="Nupur N."/>
            <person name="Khatri I."/>
            <person name="Kumar R."/>
            <person name="Subramanian S."/>
            <person name="Pinnaka A."/>
        </authorList>
    </citation>
    <scope>NUCLEOTIDE SEQUENCE [LARGE SCALE GENOMIC DNA]</scope>
    <source>
        <strain evidence="1 2">AK7</strain>
    </source>
</reference>